<keyword evidence="2" id="KW-1185">Reference proteome</keyword>
<sequence length="67" mass="7495">MLEQIGLSKEINDAILNHSGPMGNILDIAEKIEFGTLDIKEVYQQVKLNDHQVEASSWVGEILKTTK</sequence>
<protein>
    <submittedName>
        <fullName evidence="1">Uncharacterized protein</fullName>
    </submittedName>
</protein>
<gene>
    <name evidence="1" type="ORF">ABVT43_03525</name>
</gene>
<accession>A0ABV2BQH4</accession>
<evidence type="ECO:0000313" key="1">
    <source>
        <dbReference type="EMBL" id="MET1254191.1"/>
    </source>
</evidence>
<evidence type="ECO:0000313" key="2">
    <source>
        <dbReference type="Proteomes" id="UP001548189"/>
    </source>
</evidence>
<organism evidence="1 2">
    <name type="scientific">Aliikangiella maris</name>
    <dbReference type="NCBI Taxonomy" id="3162458"/>
    <lineage>
        <taxon>Bacteria</taxon>
        <taxon>Pseudomonadati</taxon>
        <taxon>Pseudomonadota</taxon>
        <taxon>Gammaproteobacteria</taxon>
        <taxon>Oceanospirillales</taxon>
        <taxon>Pleioneaceae</taxon>
        <taxon>Aliikangiella</taxon>
    </lineage>
</organism>
<proteinExistence type="predicted"/>
<reference evidence="1 2" key="1">
    <citation type="submission" date="2024-06" db="EMBL/GenBank/DDBJ databases">
        <authorList>
            <person name="Li F."/>
        </authorList>
    </citation>
    <scope>NUCLEOTIDE SEQUENCE [LARGE SCALE GENOMIC DNA]</scope>
    <source>
        <strain evidence="1 2">GXAS 311</strain>
    </source>
</reference>
<dbReference type="Proteomes" id="UP001548189">
    <property type="component" value="Unassembled WGS sequence"/>
</dbReference>
<comment type="caution">
    <text evidence="1">The sequence shown here is derived from an EMBL/GenBank/DDBJ whole genome shotgun (WGS) entry which is preliminary data.</text>
</comment>
<name>A0ABV2BQH4_9GAMM</name>
<dbReference type="EMBL" id="JBEVCJ010000003">
    <property type="protein sequence ID" value="MET1254191.1"/>
    <property type="molecule type" value="Genomic_DNA"/>
</dbReference>